<evidence type="ECO:0000313" key="5">
    <source>
        <dbReference type="Proteomes" id="UP001065682"/>
    </source>
</evidence>
<dbReference type="Pfam" id="PF13649">
    <property type="entry name" value="Methyltransf_25"/>
    <property type="match status" value="1"/>
</dbReference>
<gene>
    <name evidence="4" type="ORF">FKB36_06805</name>
</gene>
<keyword evidence="1 4" id="KW-0489">Methyltransferase</keyword>
<dbReference type="InterPro" id="IPR041698">
    <property type="entry name" value="Methyltransf_25"/>
</dbReference>
<dbReference type="AlphaFoldDB" id="A0A9E4ZL99"/>
<sequence>MTEPDPDHGVMEAEEYDRLIRAIVPSQPLLLATIIDYMPSHPRRILELGCGTGILTTMVREECPDAEVIGIDLSPEMLRMAAAKPGLGGVRFLAQDLRDAWPEGRYDAIVTSLCLHHVSREDRAQVVRRALRALSPGGRFICGDIYRAGDDWEEELQREIWCRGMKRRGASDDVVRGMVAQREANMPAFTTVSEFRDMLVESGFDRAVAPFTSGSVGLVVGFAGECLEELMRKNTGSLEGNVCRP</sequence>
<protein>
    <submittedName>
        <fullName evidence="4">Class I SAM-dependent methyltransferase</fullName>
    </submittedName>
</protein>
<dbReference type="GO" id="GO:0032259">
    <property type="term" value="P:methylation"/>
    <property type="evidence" value="ECO:0007669"/>
    <property type="project" value="UniProtKB-KW"/>
</dbReference>
<comment type="caution">
    <text evidence="4">The sequence shown here is derived from an EMBL/GenBank/DDBJ whole genome shotgun (WGS) entry which is preliminary data.</text>
</comment>
<accession>A0A9E4ZL99</accession>
<evidence type="ECO:0000256" key="2">
    <source>
        <dbReference type="ARBA" id="ARBA00022679"/>
    </source>
</evidence>
<proteinExistence type="predicted"/>
<organism evidence="4 5">
    <name type="scientific">Methanoculleus formosensis</name>
    <dbReference type="NCBI Taxonomy" id="2590886"/>
    <lineage>
        <taxon>Archaea</taxon>
        <taxon>Methanobacteriati</taxon>
        <taxon>Methanobacteriota</taxon>
        <taxon>Stenosarchaea group</taxon>
        <taxon>Methanomicrobia</taxon>
        <taxon>Methanomicrobiales</taxon>
        <taxon>Methanomicrobiaceae</taxon>
        <taxon>Methanoculleus</taxon>
    </lineage>
</organism>
<dbReference type="Proteomes" id="UP001065682">
    <property type="component" value="Unassembled WGS sequence"/>
</dbReference>
<evidence type="ECO:0000256" key="1">
    <source>
        <dbReference type="ARBA" id="ARBA00022603"/>
    </source>
</evidence>
<keyword evidence="2" id="KW-0808">Transferase</keyword>
<keyword evidence="5" id="KW-1185">Reference proteome</keyword>
<dbReference type="SUPFAM" id="SSF53335">
    <property type="entry name" value="S-adenosyl-L-methionine-dependent methyltransferases"/>
    <property type="match status" value="1"/>
</dbReference>
<evidence type="ECO:0000313" key="4">
    <source>
        <dbReference type="EMBL" id="MCT8337209.1"/>
    </source>
</evidence>
<dbReference type="CDD" id="cd02440">
    <property type="entry name" value="AdoMet_MTases"/>
    <property type="match status" value="1"/>
</dbReference>
<dbReference type="PANTHER" id="PTHR43861">
    <property type="entry name" value="TRANS-ACONITATE 2-METHYLTRANSFERASE-RELATED"/>
    <property type="match status" value="1"/>
</dbReference>
<dbReference type="InterPro" id="IPR029063">
    <property type="entry name" value="SAM-dependent_MTases_sf"/>
</dbReference>
<name>A0A9E4ZL99_9EURY</name>
<reference evidence="4" key="1">
    <citation type="submission" date="2019-06" db="EMBL/GenBank/DDBJ databases">
        <title>Methanoculleus strain from Tamsui River, Taipei, Taiwan.</title>
        <authorList>
            <person name="You Y.-T."/>
            <person name="Chen S.-C."/>
            <person name="Lai S.-J."/>
            <person name="Lee Y.-C."/>
            <person name="Lai M.-C."/>
        </authorList>
    </citation>
    <scope>NUCLEOTIDE SEQUENCE</scope>
    <source>
        <strain evidence="4">Afa-1</strain>
    </source>
</reference>
<dbReference type="Gene3D" id="3.40.50.150">
    <property type="entry name" value="Vaccinia Virus protein VP39"/>
    <property type="match status" value="1"/>
</dbReference>
<feature type="domain" description="Methyltransferase" evidence="3">
    <location>
        <begin position="45"/>
        <end position="138"/>
    </location>
</feature>
<dbReference type="GO" id="GO:0008168">
    <property type="term" value="F:methyltransferase activity"/>
    <property type="evidence" value="ECO:0007669"/>
    <property type="project" value="UniProtKB-KW"/>
</dbReference>
<dbReference type="RefSeq" id="WP_261597299.1">
    <property type="nucleotide sequence ID" value="NZ_VHLL01000003.1"/>
</dbReference>
<evidence type="ECO:0000259" key="3">
    <source>
        <dbReference type="Pfam" id="PF13649"/>
    </source>
</evidence>
<dbReference type="PANTHER" id="PTHR43861:SF1">
    <property type="entry name" value="TRANS-ACONITATE 2-METHYLTRANSFERASE"/>
    <property type="match status" value="1"/>
</dbReference>
<dbReference type="EMBL" id="VHLL01000003">
    <property type="protein sequence ID" value="MCT8337209.1"/>
    <property type="molecule type" value="Genomic_DNA"/>
</dbReference>